<evidence type="ECO:0000256" key="5">
    <source>
        <dbReference type="ARBA" id="ARBA00023136"/>
    </source>
</evidence>
<protein>
    <submittedName>
        <fullName evidence="7">ABC transporter permease</fullName>
    </submittedName>
</protein>
<keyword evidence="8" id="KW-1185">Reference proteome</keyword>
<dbReference type="InterPro" id="IPR005226">
    <property type="entry name" value="UPF0014_fam"/>
</dbReference>
<evidence type="ECO:0000256" key="4">
    <source>
        <dbReference type="ARBA" id="ARBA00022989"/>
    </source>
</evidence>
<comment type="similarity">
    <text evidence="2">Belongs to the UPF0014 family.</text>
</comment>
<feature type="transmembrane region" description="Helical" evidence="6">
    <location>
        <begin position="42"/>
        <end position="61"/>
    </location>
</feature>
<dbReference type="Pfam" id="PF03649">
    <property type="entry name" value="UPF0014"/>
    <property type="match status" value="1"/>
</dbReference>
<evidence type="ECO:0000256" key="3">
    <source>
        <dbReference type="ARBA" id="ARBA00022692"/>
    </source>
</evidence>
<evidence type="ECO:0000256" key="1">
    <source>
        <dbReference type="ARBA" id="ARBA00004141"/>
    </source>
</evidence>
<evidence type="ECO:0000313" key="7">
    <source>
        <dbReference type="EMBL" id="MFD2160255.1"/>
    </source>
</evidence>
<feature type="transmembrane region" description="Helical" evidence="6">
    <location>
        <begin position="125"/>
        <end position="146"/>
    </location>
</feature>
<feature type="transmembrane region" description="Helical" evidence="6">
    <location>
        <begin position="195"/>
        <end position="215"/>
    </location>
</feature>
<dbReference type="RefSeq" id="WP_377091378.1">
    <property type="nucleotide sequence ID" value="NZ_JBHSJL010000014.1"/>
</dbReference>
<feature type="transmembrane region" description="Helical" evidence="6">
    <location>
        <begin position="221"/>
        <end position="244"/>
    </location>
</feature>
<feature type="transmembrane region" description="Helical" evidence="6">
    <location>
        <begin position="97"/>
        <end position="119"/>
    </location>
</feature>
<comment type="subcellular location">
    <subcellularLocation>
        <location evidence="1">Membrane</location>
        <topology evidence="1">Multi-pass membrane protein</topology>
    </subcellularLocation>
</comment>
<evidence type="ECO:0000313" key="8">
    <source>
        <dbReference type="Proteomes" id="UP001597389"/>
    </source>
</evidence>
<comment type="caution">
    <text evidence="7">The sequence shown here is derived from an EMBL/GenBank/DDBJ whole genome shotgun (WGS) entry which is preliminary data.</text>
</comment>
<keyword evidence="4 6" id="KW-1133">Transmembrane helix</keyword>
<sequence length="256" mass="27423">MIATLEPLSQITGILGALSLVALAIAISYWQKINLEASMTVAVVRAFVQLIAIGYALQLIFDSSNPWWIAIIITIMLSVAALTSGKRAAKIPHARRIAFYSISISLVLTLGTLLLLNVFEPTPRSLIPIAGMIIGNAMTSTSLSMMRLRDDLRQSKDQIETALALGAPSRTAAQTTLRTALSTGMTPMIDSTKTVGLIALPGAMTGMILAGSPPIEAVQLQLIVMFMLVGATAFASICATFLTYRQFFTQAHQLKI</sequence>
<dbReference type="PANTHER" id="PTHR30028:SF0">
    <property type="entry name" value="PROTEIN ALUMINUM SENSITIVE 3"/>
    <property type="match status" value="1"/>
</dbReference>
<keyword evidence="3 6" id="KW-0812">Transmembrane</keyword>
<feature type="transmembrane region" description="Helical" evidence="6">
    <location>
        <begin position="12"/>
        <end position="30"/>
    </location>
</feature>
<accession>A0ABW4ZEX2</accession>
<reference evidence="8" key="1">
    <citation type="journal article" date="2019" name="Int. J. Syst. Evol. Microbiol.">
        <title>The Global Catalogue of Microorganisms (GCM) 10K type strain sequencing project: providing services to taxonomists for standard genome sequencing and annotation.</title>
        <authorList>
            <consortium name="The Broad Institute Genomics Platform"/>
            <consortium name="The Broad Institute Genome Sequencing Center for Infectious Disease"/>
            <person name="Wu L."/>
            <person name="Ma J."/>
        </authorList>
    </citation>
    <scope>NUCLEOTIDE SEQUENCE [LARGE SCALE GENOMIC DNA]</scope>
    <source>
        <strain evidence="8">CCUG 57942</strain>
    </source>
</reference>
<evidence type="ECO:0000256" key="2">
    <source>
        <dbReference type="ARBA" id="ARBA00005268"/>
    </source>
</evidence>
<proteinExistence type="inferred from homology"/>
<feature type="transmembrane region" description="Helical" evidence="6">
    <location>
        <begin position="67"/>
        <end position="85"/>
    </location>
</feature>
<dbReference type="PANTHER" id="PTHR30028">
    <property type="entry name" value="UPF0014 INNER MEMBRANE PROTEIN YBBM-RELATED"/>
    <property type="match status" value="1"/>
</dbReference>
<evidence type="ECO:0000256" key="6">
    <source>
        <dbReference type="SAM" id="Phobius"/>
    </source>
</evidence>
<dbReference type="EMBL" id="JBHUJB010000073">
    <property type="protein sequence ID" value="MFD2160255.1"/>
    <property type="molecule type" value="Genomic_DNA"/>
</dbReference>
<gene>
    <name evidence="7" type="ORF">ACFSW8_15235</name>
</gene>
<name>A0ABW4ZEX2_9BACT</name>
<dbReference type="Proteomes" id="UP001597389">
    <property type="component" value="Unassembled WGS sequence"/>
</dbReference>
<keyword evidence="5 6" id="KW-0472">Membrane</keyword>
<organism evidence="7 8">
    <name type="scientific">Rubritalea tangerina</name>
    <dbReference type="NCBI Taxonomy" id="430798"/>
    <lineage>
        <taxon>Bacteria</taxon>
        <taxon>Pseudomonadati</taxon>
        <taxon>Verrucomicrobiota</taxon>
        <taxon>Verrucomicrobiia</taxon>
        <taxon>Verrucomicrobiales</taxon>
        <taxon>Rubritaleaceae</taxon>
        <taxon>Rubritalea</taxon>
    </lineage>
</organism>